<evidence type="ECO:0000313" key="4">
    <source>
        <dbReference type="EMBL" id="MFC7292847.1"/>
    </source>
</evidence>
<dbReference type="Pfam" id="PF04773">
    <property type="entry name" value="FecR"/>
    <property type="match status" value="1"/>
</dbReference>
<proteinExistence type="predicted"/>
<dbReference type="Pfam" id="PF16220">
    <property type="entry name" value="DUF4880"/>
    <property type="match status" value="1"/>
</dbReference>
<accession>A0ABW2IPG5</accession>
<dbReference type="Gene3D" id="3.55.50.30">
    <property type="match status" value="1"/>
</dbReference>
<evidence type="ECO:0000256" key="1">
    <source>
        <dbReference type="SAM" id="Phobius"/>
    </source>
</evidence>
<dbReference type="InterPro" id="IPR012373">
    <property type="entry name" value="Ferrdict_sens_TM"/>
</dbReference>
<name>A0ABW2IPG5_9PROT</name>
<feature type="domain" description="FecR protein" evidence="2">
    <location>
        <begin position="133"/>
        <end position="222"/>
    </location>
</feature>
<dbReference type="PANTHER" id="PTHR30273">
    <property type="entry name" value="PERIPLASMIC SIGNAL SENSOR AND SIGMA FACTOR ACTIVATOR FECR-RELATED"/>
    <property type="match status" value="1"/>
</dbReference>
<dbReference type="InterPro" id="IPR032623">
    <property type="entry name" value="FecR_N"/>
</dbReference>
<feature type="transmembrane region" description="Helical" evidence="1">
    <location>
        <begin position="89"/>
        <end position="111"/>
    </location>
</feature>
<reference evidence="5" key="1">
    <citation type="journal article" date="2019" name="Int. J. Syst. Evol. Microbiol.">
        <title>The Global Catalogue of Microorganisms (GCM) 10K type strain sequencing project: providing services to taxonomists for standard genome sequencing and annotation.</title>
        <authorList>
            <consortium name="The Broad Institute Genomics Platform"/>
            <consortium name="The Broad Institute Genome Sequencing Center for Infectious Disease"/>
            <person name="Wu L."/>
            <person name="Ma J."/>
        </authorList>
    </citation>
    <scope>NUCLEOTIDE SEQUENCE [LARGE SCALE GENOMIC DNA]</scope>
    <source>
        <strain evidence="5">CCUG 51308</strain>
    </source>
</reference>
<keyword evidence="1" id="KW-0472">Membrane</keyword>
<protein>
    <submittedName>
        <fullName evidence="4">FecR family protein</fullName>
    </submittedName>
</protein>
<keyword evidence="1" id="KW-0812">Transmembrane</keyword>
<comment type="caution">
    <text evidence="4">The sequence shown here is derived from an EMBL/GenBank/DDBJ whole genome shotgun (WGS) entry which is preliminary data.</text>
</comment>
<keyword evidence="5" id="KW-1185">Reference proteome</keyword>
<evidence type="ECO:0000259" key="3">
    <source>
        <dbReference type="Pfam" id="PF16220"/>
    </source>
</evidence>
<dbReference type="Proteomes" id="UP001596492">
    <property type="component" value="Unassembled WGS sequence"/>
</dbReference>
<dbReference type="PANTHER" id="PTHR30273:SF2">
    <property type="entry name" value="PROTEIN FECR"/>
    <property type="match status" value="1"/>
</dbReference>
<gene>
    <name evidence="4" type="ORF">ACFQS8_14545</name>
</gene>
<sequence length="341" mass="37882">MTVIDSKKDKTTEDIAQEWFLLINSGSASEQQYRALDQWLEQDIKHKQAFESIRALWMSLDLVEDIESFLPVEPEEAPRRGAANWLMGARAMTAAAFLIGCGVIISTGSLFDGFGNEETESLNATAGAVLQFATLTGKIQNIELEDGSLVKLDAESELTVTFSDKKRYVNLLKGRAFFDVAKDEARPFIVDTGENLVTVKGTAFDIRKSVNDVRVSVLEGVVDVSKAKDPSNEILVQLLPGKQMLAKIDGSLKEVRSFDKDKQTGWTKGHLSFSQARLEDIIIDANKYRDNKIVLSEQSIGDLLFTTSFDIEQSDQMLEGVVYVHGLEVANYEDVTILSRK</sequence>
<keyword evidence="1" id="KW-1133">Transmembrane helix</keyword>
<evidence type="ECO:0000259" key="2">
    <source>
        <dbReference type="Pfam" id="PF04773"/>
    </source>
</evidence>
<dbReference type="EMBL" id="JBHTBR010000007">
    <property type="protein sequence ID" value="MFC7292847.1"/>
    <property type="molecule type" value="Genomic_DNA"/>
</dbReference>
<organism evidence="4 5">
    <name type="scientific">Hirschia litorea</name>
    <dbReference type="NCBI Taxonomy" id="1199156"/>
    <lineage>
        <taxon>Bacteria</taxon>
        <taxon>Pseudomonadati</taxon>
        <taxon>Pseudomonadota</taxon>
        <taxon>Alphaproteobacteria</taxon>
        <taxon>Hyphomonadales</taxon>
        <taxon>Hyphomonadaceae</taxon>
        <taxon>Hirschia</taxon>
    </lineage>
</organism>
<dbReference type="InterPro" id="IPR006860">
    <property type="entry name" value="FecR"/>
</dbReference>
<evidence type="ECO:0000313" key="5">
    <source>
        <dbReference type="Proteomes" id="UP001596492"/>
    </source>
</evidence>
<dbReference type="Gene3D" id="2.60.120.1440">
    <property type="match status" value="1"/>
</dbReference>
<dbReference type="RefSeq" id="WP_382168691.1">
    <property type="nucleotide sequence ID" value="NZ_JBHTBR010000007.1"/>
</dbReference>
<feature type="domain" description="FecR N-terminal" evidence="3">
    <location>
        <begin position="16"/>
        <end position="56"/>
    </location>
</feature>
<dbReference type="PIRSF" id="PIRSF018266">
    <property type="entry name" value="FecR"/>
    <property type="match status" value="1"/>
</dbReference>